<keyword evidence="1" id="KW-0175">Coiled coil</keyword>
<dbReference type="EMBL" id="VJWA01000002">
    <property type="protein sequence ID" value="TRW14168.1"/>
    <property type="molecule type" value="Genomic_DNA"/>
</dbReference>
<dbReference type="Pfam" id="PF04380">
    <property type="entry name" value="BMFP"/>
    <property type="match status" value="1"/>
</dbReference>
<dbReference type="InterPro" id="IPR007475">
    <property type="entry name" value="UbiK"/>
</dbReference>
<dbReference type="AlphaFoldDB" id="A0A552U7H2"/>
<sequence length="86" mass="9050">MQTENRVFADLSKVATSAMGTFAGIGREIETATRARLREAVGGLDMVSRDEFEAVKAMAANARAEVDLLRAEIAAMKASAAPVPPA</sequence>
<reference evidence="2 3" key="1">
    <citation type="submission" date="2019-07" db="EMBL/GenBank/DDBJ databases">
        <title>Novel species isolated from glacier.</title>
        <authorList>
            <person name="Liu Q."/>
            <person name="Xin Y.-H."/>
        </authorList>
    </citation>
    <scope>NUCLEOTIDE SEQUENCE [LARGE SCALE GENOMIC DNA]</scope>
    <source>
        <strain evidence="2 3">LB1R16</strain>
    </source>
</reference>
<accession>A0A552U7H2</accession>
<dbReference type="Proteomes" id="UP000317894">
    <property type="component" value="Unassembled WGS sequence"/>
</dbReference>
<evidence type="ECO:0000256" key="1">
    <source>
        <dbReference type="SAM" id="Coils"/>
    </source>
</evidence>
<comment type="caution">
    <text evidence="2">The sequence shown here is derived from an EMBL/GenBank/DDBJ whole genome shotgun (WGS) entry which is preliminary data.</text>
</comment>
<name>A0A552U7H2_9SPHN</name>
<gene>
    <name evidence="2" type="ORF">FMM06_10610</name>
</gene>
<dbReference type="OrthoDB" id="7392124at2"/>
<organism evidence="2 3">
    <name type="scientific">Glacieibacterium frigidum</name>
    <dbReference type="NCBI Taxonomy" id="2593303"/>
    <lineage>
        <taxon>Bacteria</taxon>
        <taxon>Pseudomonadati</taxon>
        <taxon>Pseudomonadota</taxon>
        <taxon>Alphaproteobacteria</taxon>
        <taxon>Sphingomonadales</taxon>
        <taxon>Sphingosinicellaceae</taxon>
        <taxon>Glacieibacterium</taxon>
    </lineage>
</organism>
<feature type="coiled-coil region" evidence="1">
    <location>
        <begin position="52"/>
        <end position="79"/>
    </location>
</feature>
<protein>
    <submittedName>
        <fullName evidence="2">Accessory factor UbiK family protein</fullName>
    </submittedName>
</protein>
<dbReference type="RefSeq" id="WP_144237374.1">
    <property type="nucleotide sequence ID" value="NZ_VJWA01000002.1"/>
</dbReference>
<evidence type="ECO:0000313" key="2">
    <source>
        <dbReference type="EMBL" id="TRW14168.1"/>
    </source>
</evidence>
<evidence type="ECO:0000313" key="3">
    <source>
        <dbReference type="Proteomes" id="UP000317894"/>
    </source>
</evidence>
<keyword evidence="3" id="KW-1185">Reference proteome</keyword>
<proteinExistence type="predicted"/>